<dbReference type="CDD" id="cd08195">
    <property type="entry name" value="DHQS"/>
    <property type="match status" value="1"/>
</dbReference>
<dbReference type="SUPFAM" id="SSF56796">
    <property type="entry name" value="Dehydroquinate synthase-like"/>
    <property type="match status" value="1"/>
</dbReference>
<evidence type="ECO:0000313" key="9">
    <source>
        <dbReference type="Proteomes" id="UP000554482"/>
    </source>
</evidence>
<dbReference type="PANTHER" id="PTHR43622">
    <property type="entry name" value="3-DEHYDROQUINATE SYNTHASE"/>
    <property type="match status" value="1"/>
</dbReference>
<dbReference type="Gene3D" id="3.40.50.1970">
    <property type="match status" value="1"/>
</dbReference>
<dbReference type="Pfam" id="PF24621">
    <property type="entry name" value="DHQS_C"/>
    <property type="match status" value="1"/>
</dbReference>
<dbReference type="Pfam" id="PF01761">
    <property type="entry name" value="DHQ_synthase"/>
    <property type="match status" value="1"/>
</dbReference>
<evidence type="ECO:0000256" key="1">
    <source>
        <dbReference type="ARBA" id="ARBA00001911"/>
    </source>
</evidence>
<name>A0A7J6VP63_THATH</name>
<organism evidence="8 9">
    <name type="scientific">Thalictrum thalictroides</name>
    <name type="common">Rue-anemone</name>
    <name type="synonym">Anemone thalictroides</name>
    <dbReference type="NCBI Taxonomy" id="46969"/>
    <lineage>
        <taxon>Eukaryota</taxon>
        <taxon>Viridiplantae</taxon>
        <taxon>Streptophyta</taxon>
        <taxon>Embryophyta</taxon>
        <taxon>Tracheophyta</taxon>
        <taxon>Spermatophyta</taxon>
        <taxon>Magnoliopsida</taxon>
        <taxon>Ranunculales</taxon>
        <taxon>Ranunculaceae</taxon>
        <taxon>Thalictroideae</taxon>
        <taxon>Thalictrum</taxon>
    </lineage>
</organism>
<dbReference type="Proteomes" id="UP000554482">
    <property type="component" value="Unassembled WGS sequence"/>
</dbReference>
<evidence type="ECO:0000256" key="2">
    <source>
        <dbReference type="ARBA" id="ARBA00022605"/>
    </source>
</evidence>
<comment type="caution">
    <text evidence="8">The sequence shown here is derived from an EMBL/GenBank/DDBJ whole genome shotgun (WGS) entry which is preliminary data.</text>
</comment>
<dbReference type="GO" id="GO:0008652">
    <property type="term" value="P:amino acid biosynthetic process"/>
    <property type="evidence" value="ECO:0007669"/>
    <property type="project" value="UniProtKB-KW"/>
</dbReference>
<keyword evidence="9" id="KW-1185">Reference proteome</keyword>
<reference evidence="8 9" key="1">
    <citation type="submission" date="2020-06" db="EMBL/GenBank/DDBJ databases">
        <title>Transcriptomic and genomic resources for Thalictrum thalictroides and T. hernandezii: Facilitating candidate gene discovery in an emerging model plant lineage.</title>
        <authorList>
            <person name="Arias T."/>
            <person name="Riano-Pachon D.M."/>
            <person name="Di Stilio V.S."/>
        </authorList>
    </citation>
    <scope>NUCLEOTIDE SEQUENCE [LARGE SCALE GENOMIC DNA]</scope>
    <source>
        <strain evidence="9">cv. WT478/WT964</strain>
        <tissue evidence="8">Leaves</tissue>
    </source>
</reference>
<protein>
    <submittedName>
        <fullName evidence="8">3-dehydroquinate synthase</fullName>
    </submittedName>
</protein>
<feature type="domain" description="3-dehydroquinate synthase N-terminal" evidence="6">
    <location>
        <begin position="187"/>
        <end position="301"/>
    </location>
</feature>
<evidence type="ECO:0000313" key="8">
    <source>
        <dbReference type="EMBL" id="KAF5186896.1"/>
    </source>
</evidence>
<keyword evidence="2" id="KW-0028">Amino-acid biosynthesis</keyword>
<dbReference type="PANTHER" id="PTHR43622:SF7">
    <property type="entry name" value="3-DEHYDROQUINATE SYNTHASE, CHLOROPLASTIC"/>
    <property type="match status" value="1"/>
</dbReference>
<dbReference type="OrthoDB" id="197068at2759"/>
<dbReference type="Gene3D" id="1.20.1090.10">
    <property type="entry name" value="Dehydroquinate synthase-like - alpha domain"/>
    <property type="match status" value="1"/>
</dbReference>
<keyword evidence="5" id="KW-0456">Lyase</keyword>
<keyword evidence="3" id="KW-0520">NAD</keyword>
<sequence>MMMEGGAVNCGGNEDIKKGDREVVVEGQKNIGGGGGSCNEDKVSDHEPLVMAVAASAGLALGYPVKHRALSGSESVQCQNHKLVSSTINFPRVRCQAHHHNNHALSSPIYGNPCHKVATVDVNLGENHHYPIYIGSGVISSPYYLQKHVDSNMTVLIVTNTTVAPLYLDKVVHAFTFGNPNILVETFVLPEGEVYKTRSTVVEICEKINTSQMYIGSTIVALGGGVICDLVGHAAVTYNRRYPLNFIHIPTTLMAQVDLPINGQLSVHFETGKHMLSVPYKPQCVLIDTNTLNTLPNREFNQGIVQFAKYGLTRDAEFFEWLEYSITGVLKRHPRVMAYGLERSCKIKAEVVSQDEKEDGLMETLTLGHNFAHAIDAWFSNGLWLHGETIAVGMVMAVDLSFRLGWIEESVMNRIIDIFFKARLPTIPPEGTMTVDMFHWHMGVQKAVAADGALKLALLKGPLGNCVFTTDYNSKALHDTVYDFCEGLHIKNQKKYNTVTVVKGKKL</sequence>
<dbReference type="EMBL" id="JABWDY010028723">
    <property type="protein sequence ID" value="KAF5186896.1"/>
    <property type="molecule type" value="Genomic_DNA"/>
</dbReference>
<keyword evidence="4" id="KW-0057">Aromatic amino acid biosynthesis</keyword>
<dbReference type="InterPro" id="IPR030960">
    <property type="entry name" value="DHQS/DOIS_N"/>
</dbReference>
<evidence type="ECO:0000259" key="7">
    <source>
        <dbReference type="Pfam" id="PF24621"/>
    </source>
</evidence>
<dbReference type="InterPro" id="IPR050071">
    <property type="entry name" value="Dehydroquinate_synthase"/>
</dbReference>
<dbReference type="GO" id="GO:0003856">
    <property type="term" value="F:3-dehydroquinate synthase activity"/>
    <property type="evidence" value="ECO:0007669"/>
    <property type="project" value="TreeGrafter"/>
</dbReference>
<feature type="domain" description="3-dehydroquinate synthase C-terminal" evidence="7">
    <location>
        <begin position="303"/>
        <end position="438"/>
    </location>
</feature>
<comment type="cofactor">
    <cofactor evidence="1">
        <name>NAD(+)</name>
        <dbReference type="ChEBI" id="CHEBI:57540"/>
    </cofactor>
</comment>
<evidence type="ECO:0000256" key="3">
    <source>
        <dbReference type="ARBA" id="ARBA00023027"/>
    </source>
</evidence>
<dbReference type="InterPro" id="IPR056179">
    <property type="entry name" value="DHQS_C"/>
</dbReference>
<gene>
    <name evidence="8" type="ORF">FRX31_023517</name>
</gene>
<evidence type="ECO:0000256" key="5">
    <source>
        <dbReference type="ARBA" id="ARBA00023239"/>
    </source>
</evidence>
<evidence type="ECO:0000259" key="6">
    <source>
        <dbReference type="Pfam" id="PF01761"/>
    </source>
</evidence>
<evidence type="ECO:0000256" key="4">
    <source>
        <dbReference type="ARBA" id="ARBA00023141"/>
    </source>
</evidence>
<dbReference type="GO" id="GO:0009073">
    <property type="term" value="P:aromatic amino acid family biosynthetic process"/>
    <property type="evidence" value="ECO:0007669"/>
    <property type="project" value="UniProtKB-KW"/>
</dbReference>
<dbReference type="AlphaFoldDB" id="A0A7J6VP63"/>
<proteinExistence type="predicted"/>
<accession>A0A7J6VP63</accession>